<dbReference type="AlphaFoldDB" id="A0A0G3W8K2"/>
<dbReference type="Proteomes" id="UP000035704">
    <property type="component" value="Chromosome"/>
</dbReference>
<evidence type="ECO:0000313" key="2">
    <source>
        <dbReference type="Proteomes" id="UP000035704"/>
    </source>
</evidence>
<organism evidence="1 2">
    <name type="scientific">Clostridium aceticum</name>
    <dbReference type="NCBI Taxonomy" id="84022"/>
    <lineage>
        <taxon>Bacteria</taxon>
        <taxon>Bacillati</taxon>
        <taxon>Bacillota</taxon>
        <taxon>Clostridia</taxon>
        <taxon>Eubacteriales</taxon>
        <taxon>Clostridiaceae</taxon>
        <taxon>Clostridium</taxon>
    </lineage>
</organism>
<proteinExistence type="predicted"/>
<accession>A0A0G3W8K2</accession>
<name>A0A0G3W8K2_9CLOT</name>
<sequence>MDIAEIQTAGLPDMLEVYIKMIEQLVNPSLGISLGAKP</sequence>
<keyword evidence="2" id="KW-1185">Reference proteome</keyword>
<evidence type="ECO:0000313" key="1">
    <source>
        <dbReference type="EMBL" id="AKL93779.1"/>
    </source>
</evidence>
<gene>
    <name evidence="1" type="ORF">CACET_c02630</name>
</gene>
<dbReference type="KEGG" id="cace:CACET_c02630"/>
<reference evidence="1 2" key="1">
    <citation type="submission" date="2014-10" db="EMBL/GenBank/DDBJ databases">
        <title>Genome sequence of Clostridium aceticum DSM 1496.</title>
        <authorList>
            <person name="Poehlein A."/>
            <person name="Schiel-Bengelsdorf B."/>
            <person name="Gottschalk G."/>
            <person name="Duerre P."/>
            <person name="Daniel R."/>
        </authorList>
    </citation>
    <scope>NUCLEOTIDE SEQUENCE [LARGE SCALE GENOMIC DNA]</scope>
    <source>
        <strain evidence="1 2">DSM 1496</strain>
    </source>
</reference>
<dbReference type="EMBL" id="CP009687">
    <property type="protein sequence ID" value="AKL93779.1"/>
    <property type="molecule type" value="Genomic_DNA"/>
</dbReference>
<protein>
    <submittedName>
        <fullName evidence="1">Uncharacterized protein</fullName>
    </submittedName>
</protein>
<dbReference type="PATRIC" id="fig|84022.6.peg.265"/>